<dbReference type="FunFam" id="3.40.605.10:FF:000001">
    <property type="entry name" value="Aldehyde dehydrogenase 1"/>
    <property type="match status" value="1"/>
</dbReference>
<keyword evidence="9" id="KW-1185">Reference proteome</keyword>
<evidence type="ECO:0000313" key="8">
    <source>
        <dbReference type="EMBL" id="KAJ4252755.1"/>
    </source>
</evidence>
<dbReference type="EC" id="1.2.1.3" evidence="3"/>
<evidence type="ECO:0000259" key="7">
    <source>
        <dbReference type="Pfam" id="PF00171"/>
    </source>
</evidence>
<proteinExistence type="inferred from homology"/>
<dbReference type="SUPFAM" id="SSF53720">
    <property type="entry name" value="ALDH-like"/>
    <property type="match status" value="1"/>
</dbReference>
<dbReference type="InterPro" id="IPR016161">
    <property type="entry name" value="Ald_DH/histidinol_DH"/>
</dbReference>
<dbReference type="Gene3D" id="3.40.309.10">
    <property type="entry name" value="Aldehyde Dehydrogenase, Chain A, domain 2"/>
    <property type="match status" value="1"/>
</dbReference>
<evidence type="ECO:0000256" key="5">
    <source>
        <dbReference type="PROSITE-ProRule" id="PRU10007"/>
    </source>
</evidence>
<evidence type="ECO:0000313" key="9">
    <source>
        <dbReference type="Proteomes" id="UP001152049"/>
    </source>
</evidence>
<dbReference type="InterPro" id="IPR029510">
    <property type="entry name" value="Ald_DH_CS_GLU"/>
</dbReference>
<reference evidence="8" key="1">
    <citation type="submission" date="2022-09" db="EMBL/GenBank/DDBJ databases">
        <title>Fusarium specimens isolated from Avocado Roots.</title>
        <authorList>
            <person name="Stajich J."/>
            <person name="Roper C."/>
            <person name="Heimlech-Rivalta G."/>
        </authorList>
    </citation>
    <scope>NUCLEOTIDE SEQUENCE</scope>
    <source>
        <strain evidence="8">CF00136</strain>
    </source>
</reference>
<dbReference type="InterPro" id="IPR016162">
    <property type="entry name" value="Ald_DH_N"/>
</dbReference>
<gene>
    <name evidence="8" type="primary">ALD2_6</name>
    <name evidence="8" type="ORF">NW762_010661</name>
</gene>
<name>A0A9W8VB45_9HYPO</name>
<protein>
    <recommendedName>
        <fullName evidence="3">aldehyde dehydrogenase (NAD(+))</fullName>
        <ecNumber evidence="3">1.2.1.3</ecNumber>
    </recommendedName>
</protein>
<evidence type="ECO:0000256" key="6">
    <source>
        <dbReference type="RuleBase" id="RU003345"/>
    </source>
</evidence>
<comment type="similarity">
    <text evidence="1 6">Belongs to the aldehyde dehydrogenase family.</text>
</comment>
<dbReference type="Proteomes" id="UP001152049">
    <property type="component" value="Unassembled WGS sequence"/>
</dbReference>
<evidence type="ECO:0000256" key="2">
    <source>
        <dbReference type="ARBA" id="ARBA00023002"/>
    </source>
</evidence>
<dbReference type="OrthoDB" id="310895at2759"/>
<dbReference type="InterPro" id="IPR016163">
    <property type="entry name" value="Ald_DH_C"/>
</dbReference>
<evidence type="ECO:0000256" key="3">
    <source>
        <dbReference type="ARBA" id="ARBA00024226"/>
    </source>
</evidence>
<dbReference type="PROSITE" id="PS00687">
    <property type="entry name" value="ALDEHYDE_DEHYDR_GLU"/>
    <property type="match status" value="1"/>
</dbReference>
<dbReference type="AlphaFoldDB" id="A0A9W8VB45"/>
<dbReference type="Gene3D" id="3.40.605.10">
    <property type="entry name" value="Aldehyde Dehydrogenase, Chain A, domain 1"/>
    <property type="match status" value="1"/>
</dbReference>
<comment type="catalytic activity">
    <reaction evidence="4">
        <text>an aldehyde + NAD(+) + H2O = a carboxylate + NADH + 2 H(+)</text>
        <dbReference type="Rhea" id="RHEA:16185"/>
        <dbReference type="ChEBI" id="CHEBI:15377"/>
        <dbReference type="ChEBI" id="CHEBI:15378"/>
        <dbReference type="ChEBI" id="CHEBI:17478"/>
        <dbReference type="ChEBI" id="CHEBI:29067"/>
        <dbReference type="ChEBI" id="CHEBI:57540"/>
        <dbReference type="ChEBI" id="CHEBI:57945"/>
        <dbReference type="EC" id="1.2.1.3"/>
    </reaction>
</comment>
<dbReference type="FunFam" id="3.40.309.10:FF:000012">
    <property type="entry name" value="Betaine aldehyde dehydrogenase"/>
    <property type="match status" value="1"/>
</dbReference>
<evidence type="ECO:0000256" key="4">
    <source>
        <dbReference type="ARBA" id="ARBA00049194"/>
    </source>
</evidence>
<evidence type="ECO:0000256" key="1">
    <source>
        <dbReference type="ARBA" id="ARBA00009986"/>
    </source>
</evidence>
<dbReference type="InterPro" id="IPR015590">
    <property type="entry name" value="Aldehyde_DH_dom"/>
</dbReference>
<dbReference type="PANTHER" id="PTHR11699">
    <property type="entry name" value="ALDEHYDE DEHYDROGENASE-RELATED"/>
    <property type="match status" value="1"/>
</dbReference>
<organism evidence="8 9">
    <name type="scientific">Fusarium torreyae</name>
    <dbReference type="NCBI Taxonomy" id="1237075"/>
    <lineage>
        <taxon>Eukaryota</taxon>
        <taxon>Fungi</taxon>
        <taxon>Dikarya</taxon>
        <taxon>Ascomycota</taxon>
        <taxon>Pezizomycotina</taxon>
        <taxon>Sordariomycetes</taxon>
        <taxon>Hypocreomycetidae</taxon>
        <taxon>Hypocreales</taxon>
        <taxon>Nectriaceae</taxon>
        <taxon>Fusarium</taxon>
    </lineage>
</organism>
<comment type="caution">
    <text evidence="8">The sequence shown here is derived from an EMBL/GenBank/DDBJ whole genome shotgun (WGS) entry which is preliminary data.</text>
</comment>
<dbReference type="GO" id="GO:0004029">
    <property type="term" value="F:aldehyde dehydrogenase (NAD+) activity"/>
    <property type="evidence" value="ECO:0007669"/>
    <property type="project" value="UniProtKB-EC"/>
</dbReference>
<keyword evidence="2 6" id="KW-0560">Oxidoreductase</keyword>
<feature type="active site" evidence="5">
    <location>
        <position position="266"/>
    </location>
</feature>
<dbReference type="Pfam" id="PF00171">
    <property type="entry name" value="Aldedh"/>
    <property type="match status" value="1"/>
</dbReference>
<feature type="domain" description="Aldehyde dehydrogenase" evidence="7">
    <location>
        <begin position="29"/>
        <end position="493"/>
    </location>
</feature>
<dbReference type="EMBL" id="JAOQAZ010000025">
    <property type="protein sequence ID" value="KAJ4252755.1"/>
    <property type="molecule type" value="Genomic_DNA"/>
</dbReference>
<sequence length="501" mass="54280">MASQLFKELTTPNGITYQQPLGLFINNEWVASKEKDEITTINPTDESEICKVQAAGAKDIDDAVKAARNAFENEWRDTDATVRGDLLYKLASLVEEHADILASIETWDNGKTYNAARNDDLPETIGVIKYYAGWADKLTGQLFSNNTGKLAYTVREPLGVCAGIVPWNFPLSMVGYKLGPALAAGNTIILKIAEQTPLSALYFATLVKKAGIPPGVVNIVNGFGRKAGVALAEHPGINKITFTGSTPTGKEIMKTASTTMKHVTLETGGKSPMIILDDADLEQAVQWAHSGVMYNQGQVCSATSRLFVQEGIYDDFIAKYKKTVEGVKIGNPFEDDTFQGPQVTRAQFEKILSYVETGKKEGATLATGGVAHKNVNGSKGLFISPTIFTDVEENMQVFQEEVFGPFVVVCKFKTVAEAIRKANNSIFGLGSAVFTKDITKAHNIARRLEAGTVWINSSNDADIRVPFGGYKQSGIGHELGEMGLLAYTTCKAVHINVSSKL</sequence>
<accession>A0A9W8VB45</accession>